<evidence type="ECO:0000259" key="5">
    <source>
        <dbReference type="PROSITE" id="PS50977"/>
    </source>
</evidence>
<dbReference type="PANTHER" id="PTHR30055">
    <property type="entry name" value="HTH-TYPE TRANSCRIPTIONAL REGULATOR RUTR"/>
    <property type="match status" value="1"/>
</dbReference>
<dbReference type="Gene3D" id="1.10.357.10">
    <property type="entry name" value="Tetracycline Repressor, domain 2"/>
    <property type="match status" value="1"/>
</dbReference>
<evidence type="ECO:0000256" key="2">
    <source>
        <dbReference type="ARBA" id="ARBA00023125"/>
    </source>
</evidence>
<evidence type="ECO:0000256" key="3">
    <source>
        <dbReference type="ARBA" id="ARBA00023163"/>
    </source>
</evidence>
<dbReference type="Pfam" id="PF02909">
    <property type="entry name" value="TetR_C_1"/>
    <property type="match status" value="1"/>
</dbReference>
<protein>
    <submittedName>
        <fullName evidence="6">TetR/AcrR family transcriptional regulator</fullName>
    </submittedName>
</protein>
<dbReference type="InterPro" id="IPR001647">
    <property type="entry name" value="HTH_TetR"/>
</dbReference>
<evidence type="ECO:0000313" key="7">
    <source>
        <dbReference type="Proteomes" id="UP001500902"/>
    </source>
</evidence>
<dbReference type="Gene3D" id="1.10.10.60">
    <property type="entry name" value="Homeodomain-like"/>
    <property type="match status" value="1"/>
</dbReference>
<keyword evidence="3" id="KW-0804">Transcription</keyword>
<gene>
    <name evidence="6" type="ORF">GCM10022224_047200</name>
</gene>
<dbReference type="EMBL" id="BAAAZP010000089">
    <property type="protein sequence ID" value="GAA3677661.1"/>
    <property type="molecule type" value="Genomic_DNA"/>
</dbReference>
<dbReference type="Proteomes" id="UP001500902">
    <property type="component" value="Unassembled WGS sequence"/>
</dbReference>
<dbReference type="InterPro" id="IPR036271">
    <property type="entry name" value="Tet_transcr_reg_TetR-rel_C_sf"/>
</dbReference>
<dbReference type="PROSITE" id="PS50977">
    <property type="entry name" value="HTH_TETR_2"/>
    <property type="match status" value="1"/>
</dbReference>
<dbReference type="SUPFAM" id="SSF48498">
    <property type="entry name" value="Tetracyclin repressor-like, C-terminal domain"/>
    <property type="match status" value="1"/>
</dbReference>
<keyword evidence="1" id="KW-0805">Transcription regulation</keyword>
<evidence type="ECO:0000256" key="1">
    <source>
        <dbReference type="ARBA" id="ARBA00023015"/>
    </source>
</evidence>
<evidence type="ECO:0000256" key="4">
    <source>
        <dbReference type="PROSITE-ProRule" id="PRU00335"/>
    </source>
</evidence>
<dbReference type="InterPro" id="IPR004111">
    <property type="entry name" value="Repressor_TetR_C"/>
</dbReference>
<organism evidence="6 7">
    <name type="scientific">Nonomuraea antimicrobica</name>
    <dbReference type="NCBI Taxonomy" id="561173"/>
    <lineage>
        <taxon>Bacteria</taxon>
        <taxon>Bacillati</taxon>
        <taxon>Actinomycetota</taxon>
        <taxon>Actinomycetes</taxon>
        <taxon>Streptosporangiales</taxon>
        <taxon>Streptosporangiaceae</taxon>
        <taxon>Nonomuraea</taxon>
    </lineage>
</organism>
<reference evidence="7" key="1">
    <citation type="journal article" date="2019" name="Int. J. Syst. Evol. Microbiol.">
        <title>The Global Catalogue of Microorganisms (GCM) 10K type strain sequencing project: providing services to taxonomists for standard genome sequencing and annotation.</title>
        <authorList>
            <consortium name="The Broad Institute Genomics Platform"/>
            <consortium name="The Broad Institute Genome Sequencing Center for Infectious Disease"/>
            <person name="Wu L."/>
            <person name="Ma J."/>
        </authorList>
    </citation>
    <scope>NUCLEOTIDE SEQUENCE [LARGE SCALE GENOMIC DNA]</scope>
    <source>
        <strain evidence="7">JCM 16904</strain>
    </source>
</reference>
<comment type="caution">
    <text evidence="6">The sequence shown here is derived from an EMBL/GenBank/DDBJ whole genome shotgun (WGS) entry which is preliminary data.</text>
</comment>
<proteinExistence type="predicted"/>
<evidence type="ECO:0000313" key="6">
    <source>
        <dbReference type="EMBL" id="GAA3677661.1"/>
    </source>
</evidence>
<dbReference type="InterPro" id="IPR050109">
    <property type="entry name" value="HTH-type_TetR-like_transc_reg"/>
</dbReference>
<name>A0ABP7C612_9ACTN</name>
<feature type="DNA-binding region" description="H-T-H motif" evidence="4">
    <location>
        <begin position="23"/>
        <end position="42"/>
    </location>
</feature>
<accession>A0ABP7C612</accession>
<keyword evidence="7" id="KW-1185">Reference proteome</keyword>
<sequence>MTRELIGRAALTAISRDGPTALRMRALADELGVSPRALYNYVTDQREVLALALGVAQDDAPEPRLDPADWQDSLRGYCQELRAWYRRHAGLVALAMSGQFAALPGPQPTLARHQDAVLEFLLRIGLSPEGALRAYQQMILLIAGFTEFYDSWHDRPPPGVDPSEWDTVPPQVRDAATRLDAPHLRRVVAEAGPQHPDELFGSTVDMLVAWLERTLEG</sequence>
<dbReference type="SUPFAM" id="SSF46689">
    <property type="entry name" value="Homeodomain-like"/>
    <property type="match status" value="1"/>
</dbReference>
<dbReference type="InterPro" id="IPR009057">
    <property type="entry name" value="Homeodomain-like_sf"/>
</dbReference>
<dbReference type="PANTHER" id="PTHR30055:SF207">
    <property type="entry name" value="HTH-TYPE TRANSCRIPTIONAL REPRESSOR FATR"/>
    <property type="match status" value="1"/>
</dbReference>
<keyword evidence="2 4" id="KW-0238">DNA-binding</keyword>
<feature type="domain" description="HTH tetR-type" evidence="5">
    <location>
        <begin position="1"/>
        <end position="60"/>
    </location>
</feature>
<dbReference type="Pfam" id="PF00440">
    <property type="entry name" value="TetR_N"/>
    <property type="match status" value="1"/>
</dbReference>